<feature type="transmembrane region" description="Helical" evidence="7">
    <location>
        <begin position="185"/>
        <end position="207"/>
    </location>
</feature>
<feature type="transmembrane region" description="Helical" evidence="7">
    <location>
        <begin position="45"/>
        <end position="66"/>
    </location>
</feature>
<dbReference type="Proteomes" id="UP000464468">
    <property type="component" value="Chromosome"/>
</dbReference>
<evidence type="ECO:0000256" key="6">
    <source>
        <dbReference type="SAM" id="MobiDB-lite"/>
    </source>
</evidence>
<dbReference type="InterPro" id="IPR037185">
    <property type="entry name" value="EmrE-like"/>
</dbReference>
<organism evidence="9 10">
    <name type="scientific">Sphingomonas changnyeongensis</name>
    <dbReference type="NCBI Taxonomy" id="2698679"/>
    <lineage>
        <taxon>Bacteria</taxon>
        <taxon>Pseudomonadati</taxon>
        <taxon>Pseudomonadota</taxon>
        <taxon>Alphaproteobacteria</taxon>
        <taxon>Sphingomonadales</taxon>
        <taxon>Sphingomonadaceae</taxon>
        <taxon>Sphingomonas</taxon>
    </lineage>
</organism>
<dbReference type="SUPFAM" id="SSF103481">
    <property type="entry name" value="Multidrug resistance efflux transporter EmrE"/>
    <property type="match status" value="2"/>
</dbReference>
<dbReference type="PANTHER" id="PTHR22911">
    <property type="entry name" value="ACYL-MALONYL CONDENSING ENZYME-RELATED"/>
    <property type="match status" value="1"/>
</dbReference>
<feature type="transmembrane region" description="Helical" evidence="7">
    <location>
        <begin position="78"/>
        <end position="97"/>
    </location>
</feature>
<feature type="transmembrane region" description="Helical" evidence="7">
    <location>
        <begin position="103"/>
        <end position="121"/>
    </location>
</feature>
<evidence type="ECO:0000313" key="9">
    <source>
        <dbReference type="EMBL" id="QHL90902.1"/>
    </source>
</evidence>
<evidence type="ECO:0000259" key="8">
    <source>
        <dbReference type="Pfam" id="PF00892"/>
    </source>
</evidence>
<feature type="transmembrane region" description="Helical" evidence="7">
    <location>
        <begin position="128"/>
        <end position="144"/>
    </location>
</feature>
<feature type="transmembrane region" description="Helical" evidence="7">
    <location>
        <begin position="241"/>
        <end position="261"/>
    </location>
</feature>
<proteinExistence type="inferred from homology"/>
<feature type="region of interest" description="Disordered" evidence="6">
    <location>
        <begin position="295"/>
        <end position="333"/>
    </location>
</feature>
<feature type="transmembrane region" description="Helical" evidence="7">
    <location>
        <begin position="213"/>
        <end position="234"/>
    </location>
</feature>
<feature type="domain" description="EamA" evidence="8">
    <location>
        <begin position="154"/>
        <end position="283"/>
    </location>
</feature>
<dbReference type="PANTHER" id="PTHR22911:SF6">
    <property type="entry name" value="SOLUTE CARRIER FAMILY 35 MEMBER G1"/>
    <property type="match status" value="1"/>
</dbReference>
<comment type="subcellular location">
    <subcellularLocation>
        <location evidence="1">Membrane</location>
        <topology evidence="1">Multi-pass membrane protein</topology>
    </subcellularLocation>
</comment>
<accession>A0A7Z2NWP3</accession>
<dbReference type="GO" id="GO:0016020">
    <property type="term" value="C:membrane"/>
    <property type="evidence" value="ECO:0007669"/>
    <property type="project" value="UniProtKB-SubCell"/>
</dbReference>
<evidence type="ECO:0000256" key="3">
    <source>
        <dbReference type="ARBA" id="ARBA00022692"/>
    </source>
</evidence>
<sequence>MAAMRAERPLLAILIRLAAAIALTIMFTLVKLVEAHDVSLVESIFYRQALALPLVLGWLWAGPGLASVRTKRLGAHGWRTLIGLTGMALNFSTYLLLPLAEATVILFTTPIFATILSALILKEKVGRHRWSAVVVGFVGVALVVDPRNAALPPLGVAVGLTAALVVAGVSITLRQIGRTESATTTVFWFTVMGTAALALAMPVAARVHDVPTFGLLLALGITGALAQLGLTASLRLAPVSVVLPIDYSNLIWAALIGWLVFGTVPGPTLWAGAPLIIGSGLYIVYREHRLKRRATSAAGPADIAEVEGEDEVDGGDEVEGGDGPETGAEPAPR</sequence>
<evidence type="ECO:0000256" key="4">
    <source>
        <dbReference type="ARBA" id="ARBA00022989"/>
    </source>
</evidence>
<reference evidence="9 10" key="1">
    <citation type="submission" date="2020-01" db="EMBL/GenBank/DDBJ databases">
        <title>Sphingomonas sp. C33 whole genome sequece.</title>
        <authorList>
            <person name="Park C."/>
        </authorList>
    </citation>
    <scope>NUCLEOTIDE SEQUENCE [LARGE SCALE GENOMIC DNA]</scope>
    <source>
        <strain evidence="9 10">C33</strain>
    </source>
</reference>
<keyword evidence="3 7" id="KW-0812">Transmembrane</keyword>
<dbReference type="KEGG" id="schy:GVO57_08820"/>
<feature type="compositionally biased region" description="Acidic residues" evidence="6">
    <location>
        <begin position="304"/>
        <end position="322"/>
    </location>
</feature>
<protein>
    <submittedName>
        <fullName evidence="9">EamA family transporter</fullName>
    </submittedName>
</protein>
<evidence type="ECO:0000313" key="10">
    <source>
        <dbReference type="Proteomes" id="UP000464468"/>
    </source>
</evidence>
<dbReference type="AlphaFoldDB" id="A0A7Z2NWP3"/>
<comment type="similarity">
    <text evidence="2">Belongs to the drug/metabolite transporter (DMT) superfamily. 10 TMS drug/metabolite exporter (DME) (TC 2.A.7.3) family.</text>
</comment>
<keyword evidence="4 7" id="KW-1133">Transmembrane helix</keyword>
<keyword evidence="10" id="KW-1185">Reference proteome</keyword>
<feature type="transmembrane region" description="Helical" evidence="7">
    <location>
        <begin position="267"/>
        <end position="285"/>
    </location>
</feature>
<feature type="transmembrane region" description="Helical" evidence="7">
    <location>
        <begin position="150"/>
        <end position="173"/>
    </location>
</feature>
<dbReference type="Pfam" id="PF00892">
    <property type="entry name" value="EamA"/>
    <property type="match status" value="2"/>
</dbReference>
<feature type="domain" description="EamA" evidence="8">
    <location>
        <begin position="11"/>
        <end position="144"/>
    </location>
</feature>
<evidence type="ECO:0000256" key="7">
    <source>
        <dbReference type="SAM" id="Phobius"/>
    </source>
</evidence>
<evidence type="ECO:0000256" key="1">
    <source>
        <dbReference type="ARBA" id="ARBA00004141"/>
    </source>
</evidence>
<dbReference type="EMBL" id="CP047895">
    <property type="protein sequence ID" value="QHL90902.1"/>
    <property type="molecule type" value="Genomic_DNA"/>
</dbReference>
<gene>
    <name evidence="9" type="ORF">GVO57_08820</name>
</gene>
<name>A0A7Z2NWP3_9SPHN</name>
<evidence type="ECO:0000256" key="5">
    <source>
        <dbReference type="ARBA" id="ARBA00023136"/>
    </source>
</evidence>
<dbReference type="InterPro" id="IPR000620">
    <property type="entry name" value="EamA_dom"/>
</dbReference>
<keyword evidence="5 7" id="KW-0472">Membrane</keyword>
<dbReference type="RefSeq" id="WP_160592832.1">
    <property type="nucleotide sequence ID" value="NZ_CP047895.1"/>
</dbReference>
<evidence type="ECO:0000256" key="2">
    <source>
        <dbReference type="ARBA" id="ARBA00009853"/>
    </source>
</evidence>